<reference evidence="1 3" key="1">
    <citation type="submission" date="2018-09" db="EMBL/GenBank/DDBJ databases">
        <title>Genomic investigation of the strawberry pathogen Phytophthora fragariae indicates pathogenicity is determined by transcriptional variation in three key races.</title>
        <authorList>
            <person name="Adams T.M."/>
            <person name="Armitage A.D."/>
            <person name="Sobczyk M.K."/>
            <person name="Bates H.J."/>
            <person name="Dunwell J.M."/>
            <person name="Nellist C.F."/>
            <person name="Harrison R.J."/>
        </authorList>
    </citation>
    <scope>NUCLEOTIDE SEQUENCE [LARGE SCALE GENOMIC DNA]</scope>
    <source>
        <strain evidence="1 3">SCRP249</strain>
        <strain evidence="2 4">SCRP333</strain>
    </source>
</reference>
<organism evidence="1 3">
    <name type="scientific">Phytophthora rubi</name>
    <dbReference type="NCBI Taxonomy" id="129364"/>
    <lineage>
        <taxon>Eukaryota</taxon>
        <taxon>Sar</taxon>
        <taxon>Stramenopiles</taxon>
        <taxon>Oomycota</taxon>
        <taxon>Peronosporomycetes</taxon>
        <taxon>Peronosporales</taxon>
        <taxon>Peronosporaceae</taxon>
        <taxon>Phytophthora</taxon>
    </lineage>
</organism>
<dbReference type="EMBL" id="QXFV01000552">
    <property type="protein sequence ID" value="KAE9034357.1"/>
    <property type="molecule type" value="Genomic_DNA"/>
</dbReference>
<evidence type="ECO:0000313" key="1">
    <source>
        <dbReference type="EMBL" id="KAE9034357.1"/>
    </source>
</evidence>
<dbReference type="Proteomes" id="UP000434957">
    <property type="component" value="Unassembled WGS sequence"/>
</dbReference>
<dbReference type="Proteomes" id="UP000429607">
    <property type="component" value="Unassembled WGS sequence"/>
</dbReference>
<accession>A0A6A3MN20</accession>
<keyword evidence="4" id="KW-1185">Reference proteome</keyword>
<name>A0A6A3MN20_9STRA</name>
<evidence type="ECO:0000313" key="2">
    <source>
        <dbReference type="EMBL" id="KAE9358189.1"/>
    </source>
</evidence>
<comment type="caution">
    <text evidence="1">The sequence shown here is derived from an EMBL/GenBank/DDBJ whole genome shotgun (WGS) entry which is preliminary data.</text>
</comment>
<sequence length="231" mass="24657">MRIAVHVDEGVAAAVSPAGIPAASIAEGLDHWEGDDQRVELLAQVSNRVRPPCRREYVPRSRRLQLSTECCHRYCTCRSSSVDRAMGLRALAARLMAGLYAMGLRAPTPHSIVGSRALTSTGEVVVGLVRAPELGGKGAVGAYGVAGGFVTRLDRCLVLSGVSQGGVVVPVELEAQSAPMSRALLSGRSAGWTFGGVFSSPEEEEASIHRSFQWMAGVRQMHHRSCYNTSR</sequence>
<evidence type="ECO:0000313" key="4">
    <source>
        <dbReference type="Proteomes" id="UP000434957"/>
    </source>
</evidence>
<gene>
    <name evidence="1" type="ORF">PR001_g9763</name>
    <name evidence="2" type="ORF">PR003_g1435</name>
</gene>
<dbReference type="AlphaFoldDB" id="A0A6A3MN20"/>
<protein>
    <submittedName>
        <fullName evidence="1">Uncharacterized protein</fullName>
    </submittedName>
</protein>
<proteinExistence type="predicted"/>
<evidence type="ECO:0000313" key="3">
    <source>
        <dbReference type="Proteomes" id="UP000429607"/>
    </source>
</evidence>
<dbReference type="EMBL" id="QXFT01000039">
    <property type="protein sequence ID" value="KAE9358189.1"/>
    <property type="molecule type" value="Genomic_DNA"/>
</dbReference>